<feature type="signal peptide" evidence="18">
    <location>
        <begin position="1"/>
        <end position="17"/>
    </location>
</feature>
<sequence>MWLLVLLALLRCPGFQGRENSFTINSVHMNSLPNWTVLNGQNVTLQCVVDISTTAAVRPQHSVLFYKEDVMLHNVSSSQTTESFFIPRARVHNAGTYKCTVLLNNKEKTTQEYRLVVEGVSSPQVILDKKEVIEGGVVAVGCSVPEEKPPMHFTIEKVELDTKLVKQRREKTSQNQNFVTLNFSIEEQDHVLVFRCQVRIMSGFPVQTSDSIRSELVTVTESFSTPKFHISPPGVITEGDQVHIKCTIQVTHLAHKFPEIIIQKDKEIVATTKEGSEAEYSVMAMVEDNGNYTCKVESSRISKVSSVLVNITELFPKPKLESLSTHLDQGEKLNLSCSILGGLPADFTILKGDTIVSMSPEFTKISTEWDSGVYSCTAGVGKVVKKSNTVEITVCEKLSKPRISHDTSSEIIKGHTLKVSCQSINGTLPITYRLLKAKDVIQTSVIYSNEPAVFDDKPVKDAVYQCTVDNCHSHLEMTSDVLKVKVIAPVVQVKLSILLSEEVESGKEMVLQCSMEEGTAPITYRFYKEKENSPFYQIISNETYAFWRKPQASKEQEGEYHCTASNRASLAQKSNTLTVKVFLAPWKKGLIALVVIGVIIATLIVGAKCYILKKAKAKQVPVEMSRSVSPAPHHGRGHVVGMASLWVWPHYPLSVDVEYTEVEVSSVEPRQALGRKGTETVYSEIRKVDPNFMENRYSRTEGSLDGI</sequence>
<dbReference type="InterPro" id="IPR013783">
    <property type="entry name" value="Ig-like_fold"/>
</dbReference>
<evidence type="ECO:0000256" key="5">
    <source>
        <dbReference type="ARBA" id="ARBA00022553"/>
    </source>
</evidence>
<dbReference type="InterPro" id="IPR050488">
    <property type="entry name" value="Ig_Fc_receptor"/>
</dbReference>
<keyword evidence="13" id="KW-1015">Disulfide bond</keyword>
<keyword evidence="11 17" id="KW-1133">Transmembrane helix</keyword>
<dbReference type="PANTHER" id="PTHR11481:SF5">
    <property type="entry name" value="PLATELET ENDOTHELIAL CELL ADHESION MOLECULE"/>
    <property type="match status" value="1"/>
</dbReference>
<comment type="subcellular location">
    <subcellularLocation>
        <location evidence="2">Cell junction</location>
    </subcellularLocation>
    <subcellularLocation>
        <location evidence="1">Cell membrane</location>
        <topology evidence="1">Single-pass type I membrane protein</topology>
    </subcellularLocation>
    <subcellularLocation>
        <location evidence="3">Membrane raft</location>
    </subcellularLocation>
</comment>
<evidence type="ECO:0000256" key="7">
    <source>
        <dbReference type="ARBA" id="ARBA00022729"/>
    </source>
</evidence>
<evidence type="ECO:0000256" key="8">
    <source>
        <dbReference type="ARBA" id="ARBA00022737"/>
    </source>
</evidence>
<dbReference type="InParanoid" id="A0A1S3GTK9"/>
<evidence type="ECO:0000256" key="16">
    <source>
        <dbReference type="ARBA" id="ARBA00049765"/>
    </source>
</evidence>
<protein>
    <recommendedName>
        <fullName evidence="16">Platelet endothelial cell adhesion molecule</fullName>
    </recommendedName>
</protein>
<dbReference type="PANTHER" id="PTHR11481">
    <property type="entry name" value="IMMUNOGLOBULIN FC RECEPTOR"/>
    <property type="match status" value="1"/>
</dbReference>
<dbReference type="KEGG" id="dord:106001472"/>
<evidence type="ECO:0000256" key="1">
    <source>
        <dbReference type="ARBA" id="ARBA00004251"/>
    </source>
</evidence>
<dbReference type="InterPro" id="IPR003599">
    <property type="entry name" value="Ig_sub"/>
</dbReference>
<dbReference type="GO" id="GO:0006955">
    <property type="term" value="P:immune response"/>
    <property type="evidence" value="ECO:0007669"/>
    <property type="project" value="TreeGrafter"/>
</dbReference>
<evidence type="ECO:0000256" key="17">
    <source>
        <dbReference type="SAM" id="Phobius"/>
    </source>
</evidence>
<feature type="transmembrane region" description="Helical" evidence="17">
    <location>
        <begin position="590"/>
        <end position="611"/>
    </location>
</feature>
<dbReference type="Pfam" id="PF13895">
    <property type="entry name" value="Ig_2"/>
    <property type="match status" value="4"/>
</dbReference>
<evidence type="ECO:0000256" key="15">
    <source>
        <dbReference type="ARBA" id="ARBA00023319"/>
    </source>
</evidence>
<evidence type="ECO:0000256" key="18">
    <source>
        <dbReference type="SAM" id="SignalP"/>
    </source>
</evidence>
<evidence type="ECO:0000256" key="10">
    <source>
        <dbReference type="ARBA" id="ARBA00022949"/>
    </source>
</evidence>
<gene>
    <name evidence="21" type="primary">Pecam1</name>
</gene>
<keyword evidence="14" id="KW-0325">Glycoprotein</keyword>
<dbReference type="GO" id="GO:0045121">
    <property type="term" value="C:membrane raft"/>
    <property type="evidence" value="ECO:0007669"/>
    <property type="project" value="UniProtKB-SubCell"/>
</dbReference>
<keyword evidence="9" id="KW-0130">Cell adhesion</keyword>
<dbReference type="PROSITE" id="PS50835">
    <property type="entry name" value="IG_LIKE"/>
    <property type="match status" value="3"/>
</dbReference>
<evidence type="ECO:0000256" key="11">
    <source>
        <dbReference type="ARBA" id="ARBA00022989"/>
    </source>
</evidence>
<organism evidence="20 21">
    <name type="scientific">Dipodomys ordii</name>
    <name type="common">Ord's kangaroo rat</name>
    <dbReference type="NCBI Taxonomy" id="10020"/>
    <lineage>
        <taxon>Eukaryota</taxon>
        <taxon>Metazoa</taxon>
        <taxon>Chordata</taxon>
        <taxon>Craniata</taxon>
        <taxon>Vertebrata</taxon>
        <taxon>Euteleostomi</taxon>
        <taxon>Mammalia</taxon>
        <taxon>Eutheria</taxon>
        <taxon>Euarchontoglires</taxon>
        <taxon>Glires</taxon>
        <taxon>Rodentia</taxon>
        <taxon>Castorimorpha</taxon>
        <taxon>Heteromyidae</taxon>
        <taxon>Dipodomyinae</taxon>
        <taxon>Dipodomys</taxon>
    </lineage>
</organism>
<dbReference type="GO" id="GO:0009897">
    <property type="term" value="C:external side of plasma membrane"/>
    <property type="evidence" value="ECO:0007669"/>
    <property type="project" value="TreeGrafter"/>
</dbReference>
<dbReference type="STRING" id="10020.ENSDORP00000025676"/>
<feature type="chain" id="PRO_5010349752" description="Platelet endothelial cell adhesion molecule" evidence="18">
    <location>
        <begin position="18"/>
        <end position="707"/>
    </location>
</feature>
<dbReference type="RefSeq" id="XP_012892020.1">
    <property type="nucleotide sequence ID" value="XM_013036566.1"/>
</dbReference>
<proteinExistence type="predicted"/>
<evidence type="ECO:0000256" key="2">
    <source>
        <dbReference type="ARBA" id="ARBA00004282"/>
    </source>
</evidence>
<dbReference type="GO" id="GO:0098742">
    <property type="term" value="P:cell-cell adhesion via plasma-membrane adhesion molecules"/>
    <property type="evidence" value="ECO:0007669"/>
    <property type="project" value="TreeGrafter"/>
</dbReference>
<dbReference type="AlphaFoldDB" id="A0A1S3GTK9"/>
<keyword evidence="7 18" id="KW-0732">Signal</keyword>
<evidence type="ECO:0000256" key="13">
    <source>
        <dbReference type="ARBA" id="ARBA00023157"/>
    </source>
</evidence>
<keyword evidence="8" id="KW-0677">Repeat</keyword>
<dbReference type="InterPro" id="IPR007110">
    <property type="entry name" value="Ig-like_dom"/>
</dbReference>
<dbReference type="GO" id="GO:0004888">
    <property type="term" value="F:transmembrane signaling receptor activity"/>
    <property type="evidence" value="ECO:0007669"/>
    <property type="project" value="TreeGrafter"/>
</dbReference>
<dbReference type="SUPFAM" id="SSF48726">
    <property type="entry name" value="Immunoglobulin"/>
    <property type="match status" value="4"/>
</dbReference>
<keyword evidence="15" id="KW-0393">Immunoglobulin domain</keyword>
<keyword evidence="6 17" id="KW-0812">Transmembrane</keyword>
<dbReference type="GeneID" id="106001472"/>
<reference evidence="21" key="1">
    <citation type="submission" date="2025-08" db="UniProtKB">
        <authorList>
            <consortium name="RefSeq"/>
        </authorList>
    </citation>
    <scope>IDENTIFICATION</scope>
    <source>
        <tissue evidence="21">Kidney</tissue>
    </source>
</reference>
<dbReference type="OrthoDB" id="9950534at2759"/>
<evidence type="ECO:0000313" key="21">
    <source>
        <dbReference type="RefSeq" id="XP_012892020.1"/>
    </source>
</evidence>
<evidence type="ECO:0000259" key="19">
    <source>
        <dbReference type="PROSITE" id="PS50835"/>
    </source>
</evidence>
<dbReference type="InterPro" id="IPR040878">
    <property type="entry name" value="IL-40-like_Ig"/>
</dbReference>
<accession>A0A1S3GTK9</accession>
<dbReference type="GO" id="GO:0070161">
    <property type="term" value="C:anchoring junction"/>
    <property type="evidence" value="ECO:0007669"/>
    <property type="project" value="UniProtKB-SubCell"/>
</dbReference>
<dbReference type="Pfam" id="PF17736">
    <property type="entry name" value="Ig_C17orf99"/>
    <property type="match status" value="1"/>
</dbReference>
<feature type="domain" description="Ig-like" evidence="19">
    <location>
        <begin position="226"/>
        <end position="305"/>
    </location>
</feature>
<dbReference type="SMART" id="SM00408">
    <property type="entry name" value="IGc2"/>
    <property type="match status" value="2"/>
</dbReference>
<evidence type="ECO:0000256" key="6">
    <source>
        <dbReference type="ARBA" id="ARBA00022692"/>
    </source>
</evidence>
<dbReference type="InterPro" id="IPR003598">
    <property type="entry name" value="Ig_sub2"/>
</dbReference>
<name>A0A1S3GTK9_DIPOR</name>
<dbReference type="InterPro" id="IPR036179">
    <property type="entry name" value="Ig-like_dom_sf"/>
</dbReference>
<evidence type="ECO:0000256" key="12">
    <source>
        <dbReference type="ARBA" id="ARBA00023136"/>
    </source>
</evidence>
<dbReference type="FunCoup" id="A0A1S3GTK9">
    <property type="interactions" value="360"/>
</dbReference>
<evidence type="ECO:0000313" key="20">
    <source>
        <dbReference type="Proteomes" id="UP000081671"/>
    </source>
</evidence>
<dbReference type="SMART" id="SM00409">
    <property type="entry name" value="IG"/>
    <property type="match status" value="4"/>
</dbReference>
<dbReference type="Gene3D" id="2.60.40.10">
    <property type="entry name" value="Immunoglobulins"/>
    <property type="match status" value="6"/>
</dbReference>
<evidence type="ECO:0000256" key="14">
    <source>
        <dbReference type="ARBA" id="ARBA00023180"/>
    </source>
</evidence>
<keyword evidence="5" id="KW-0597">Phosphoprotein</keyword>
<dbReference type="GO" id="GO:0007166">
    <property type="term" value="P:cell surface receptor signaling pathway"/>
    <property type="evidence" value="ECO:0007669"/>
    <property type="project" value="TreeGrafter"/>
</dbReference>
<evidence type="ECO:0000256" key="3">
    <source>
        <dbReference type="ARBA" id="ARBA00004285"/>
    </source>
</evidence>
<keyword evidence="20" id="KW-1185">Reference proteome</keyword>
<dbReference type="Proteomes" id="UP000081671">
    <property type="component" value="Unplaced"/>
</dbReference>
<feature type="domain" description="Ig-like" evidence="19">
    <location>
        <begin position="489"/>
        <end position="578"/>
    </location>
</feature>
<evidence type="ECO:0000256" key="9">
    <source>
        <dbReference type="ARBA" id="ARBA00022889"/>
    </source>
</evidence>
<keyword evidence="4" id="KW-1003">Cell membrane</keyword>
<dbReference type="CTD" id="5175"/>
<evidence type="ECO:0000256" key="4">
    <source>
        <dbReference type="ARBA" id="ARBA00022475"/>
    </source>
</evidence>
<keyword evidence="10" id="KW-0965">Cell junction</keyword>
<feature type="domain" description="Ig-like" evidence="19">
    <location>
        <begin position="13"/>
        <end position="116"/>
    </location>
</feature>
<keyword evidence="12 17" id="KW-0472">Membrane</keyword>